<proteinExistence type="predicted"/>
<evidence type="ECO:0000313" key="2">
    <source>
        <dbReference type="Proteomes" id="UP000215914"/>
    </source>
</evidence>
<dbReference type="Proteomes" id="UP000215914">
    <property type="component" value="Chromosome 10"/>
</dbReference>
<sequence length="59" mass="6641">MGDLKVILNNRNVRDLIRVPATIPGHITMAVAQEFSTNEFSTEVLLREVKLTLMMNVIS</sequence>
<gene>
    <name evidence="1" type="ORF">HannXRQ_Chr10g0309371</name>
</gene>
<protein>
    <submittedName>
        <fullName evidence="1">Uncharacterized protein</fullName>
    </submittedName>
</protein>
<dbReference type="AlphaFoldDB" id="A0A251TMU4"/>
<evidence type="ECO:0000313" key="1">
    <source>
        <dbReference type="EMBL" id="OTG12410.1"/>
    </source>
</evidence>
<name>A0A251TMU4_HELAN</name>
<organism evidence="1 2">
    <name type="scientific">Helianthus annuus</name>
    <name type="common">Common sunflower</name>
    <dbReference type="NCBI Taxonomy" id="4232"/>
    <lineage>
        <taxon>Eukaryota</taxon>
        <taxon>Viridiplantae</taxon>
        <taxon>Streptophyta</taxon>
        <taxon>Embryophyta</taxon>
        <taxon>Tracheophyta</taxon>
        <taxon>Spermatophyta</taxon>
        <taxon>Magnoliopsida</taxon>
        <taxon>eudicotyledons</taxon>
        <taxon>Gunneridae</taxon>
        <taxon>Pentapetalae</taxon>
        <taxon>asterids</taxon>
        <taxon>campanulids</taxon>
        <taxon>Asterales</taxon>
        <taxon>Asteraceae</taxon>
        <taxon>Asteroideae</taxon>
        <taxon>Heliantheae alliance</taxon>
        <taxon>Heliantheae</taxon>
        <taxon>Helianthus</taxon>
    </lineage>
</organism>
<dbReference type="EMBL" id="CM007899">
    <property type="protein sequence ID" value="OTG12410.1"/>
    <property type="molecule type" value="Genomic_DNA"/>
</dbReference>
<dbReference type="InParanoid" id="A0A251TMU4"/>
<keyword evidence="2" id="KW-1185">Reference proteome</keyword>
<reference evidence="2" key="1">
    <citation type="journal article" date="2017" name="Nature">
        <title>The sunflower genome provides insights into oil metabolism, flowering and Asterid evolution.</title>
        <authorList>
            <person name="Badouin H."/>
            <person name="Gouzy J."/>
            <person name="Grassa C.J."/>
            <person name="Murat F."/>
            <person name="Staton S.E."/>
            <person name="Cottret L."/>
            <person name="Lelandais-Briere C."/>
            <person name="Owens G.L."/>
            <person name="Carrere S."/>
            <person name="Mayjonade B."/>
            <person name="Legrand L."/>
            <person name="Gill N."/>
            <person name="Kane N.C."/>
            <person name="Bowers J.E."/>
            <person name="Hubner S."/>
            <person name="Bellec A."/>
            <person name="Berard A."/>
            <person name="Berges H."/>
            <person name="Blanchet N."/>
            <person name="Boniface M.C."/>
            <person name="Brunel D."/>
            <person name="Catrice O."/>
            <person name="Chaidir N."/>
            <person name="Claudel C."/>
            <person name="Donnadieu C."/>
            <person name="Faraut T."/>
            <person name="Fievet G."/>
            <person name="Helmstetter N."/>
            <person name="King M."/>
            <person name="Knapp S.J."/>
            <person name="Lai Z."/>
            <person name="Le Paslier M.C."/>
            <person name="Lippi Y."/>
            <person name="Lorenzon L."/>
            <person name="Mandel J.R."/>
            <person name="Marage G."/>
            <person name="Marchand G."/>
            <person name="Marquand E."/>
            <person name="Bret-Mestries E."/>
            <person name="Morien E."/>
            <person name="Nambeesan S."/>
            <person name="Nguyen T."/>
            <person name="Pegot-Espagnet P."/>
            <person name="Pouilly N."/>
            <person name="Raftis F."/>
            <person name="Sallet E."/>
            <person name="Schiex T."/>
            <person name="Thomas J."/>
            <person name="Vandecasteele C."/>
            <person name="Vares D."/>
            <person name="Vear F."/>
            <person name="Vautrin S."/>
            <person name="Crespi M."/>
            <person name="Mangin B."/>
            <person name="Burke J.M."/>
            <person name="Salse J."/>
            <person name="Munos S."/>
            <person name="Vincourt P."/>
            <person name="Rieseberg L.H."/>
            <person name="Langlade N.B."/>
        </authorList>
    </citation>
    <scope>NUCLEOTIDE SEQUENCE [LARGE SCALE GENOMIC DNA]</scope>
    <source>
        <strain evidence="2">cv. SF193</strain>
    </source>
</reference>
<accession>A0A251TMU4</accession>